<name>A0ACC0K076_CHOFU</name>
<gene>
    <name evidence="1" type="ORF">MSG28_000331</name>
</gene>
<dbReference type="EMBL" id="CM046131">
    <property type="protein sequence ID" value="KAI8429816.1"/>
    <property type="molecule type" value="Genomic_DNA"/>
</dbReference>
<comment type="caution">
    <text evidence="1">The sequence shown here is derived from an EMBL/GenBank/DDBJ whole genome shotgun (WGS) entry which is preliminary data.</text>
</comment>
<protein>
    <submittedName>
        <fullName evidence="1">Uncharacterized protein</fullName>
    </submittedName>
</protein>
<organism evidence="1 2">
    <name type="scientific">Choristoneura fumiferana</name>
    <name type="common">Spruce budworm moth</name>
    <name type="synonym">Archips fumiferana</name>
    <dbReference type="NCBI Taxonomy" id="7141"/>
    <lineage>
        <taxon>Eukaryota</taxon>
        <taxon>Metazoa</taxon>
        <taxon>Ecdysozoa</taxon>
        <taxon>Arthropoda</taxon>
        <taxon>Hexapoda</taxon>
        <taxon>Insecta</taxon>
        <taxon>Pterygota</taxon>
        <taxon>Neoptera</taxon>
        <taxon>Endopterygota</taxon>
        <taxon>Lepidoptera</taxon>
        <taxon>Glossata</taxon>
        <taxon>Ditrysia</taxon>
        <taxon>Tortricoidea</taxon>
        <taxon>Tortricidae</taxon>
        <taxon>Tortricinae</taxon>
        <taxon>Choristoneura</taxon>
    </lineage>
</organism>
<sequence length="322" mass="35004">MSVNPMVAPTTECVPDTGSRSAVASSSQTALANSADRQPSANSRSPPSSYNLTSSMPLRIVSDTLYPAPAISKMVARTHACVRVSTLEPTLVPKELATSFAPIPNANTKATTKPASTIQSISGVNGSIRKGVLTILSNDTLLRSKKPKSSKVVTSLKYEEYDDDGNLLNSVFMSVLLQPSHNVYKYGRLGCRTAYNSRKGARNGFQADPLENIRIENGPLHASKLFKPFVFTIGVSAASLAGCVIWEYESLRYHANNLLRRPGAWLSAQQRRLLAQSKSDPGPARKWWSSLKDSEKVFYPILAANVLPLFHIAFGCKYVCPV</sequence>
<proteinExistence type="predicted"/>
<reference evidence="1 2" key="1">
    <citation type="journal article" date="2022" name="Genome Biol. Evol.">
        <title>The Spruce Budworm Genome: Reconstructing the Evolutionary History of Antifreeze Proteins.</title>
        <authorList>
            <person name="Beliveau C."/>
            <person name="Gagne P."/>
            <person name="Picq S."/>
            <person name="Vernygora O."/>
            <person name="Keeling C.I."/>
            <person name="Pinkney K."/>
            <person name="Doucet D."/>
            <person name="Wen F."/>
            <person name="Johnston J.S."/>
            <person name="Maaroufi H."/>
            <person name="Boyle B."/>
            <person name="Laroche J."/>
            <person name="Dewar K."/>
            <person name="Juretic N."/>
            <person name="Blackburn G."/>
            <person name="Nisole A."/>
            <person name="Brunet B."/>
            <person name="Brandao M."/>
            <person name="Lumley L."/>
            <person name="Duan J."/>
            <person name="Quan G."/>
            <person name="Lucarotti C.J."/>
            <person name="Roe A.D."/>
            <person name="Sperling F.A.H."/>
            <person name="Levesque R.C."/>
            <person name="Cusson M."/>
        </authorList>
    </citation>
    <scope>NUCLEOTIDE SEQUENCE [LARGE SCALE GENOMIC DNA]</scope>
    <source>
        <strain evidence="1">Glfc:IPQL:Cfum</strain>
    </source>
</reference>
<keyword evidence="2" id="KW-1185">Reference proteome</keyword>
<accession>A0ACC0K076</accession>
<evidence type="ECO:0000313" key="1">
    <source>
        <dbReference type="EMBL" id="KAI8429816.1"/>
    </source>
</evidence>
<dbReference type="Proteomes" id="UP001064048">
    <property type="component" value="Chromosome Z"/>
</dbReference>
<evidence type="ECO:0000313" key="2">
    <source>
        <dbReference type="Proteomes" id="UP001064048"/>
    </source>
</evidence>